<evidence type="ECO:0000313" key="2">
    <source>
        <dbReference type="Proteomes" id="UP000322144"/>
    </source>
</evidence>
<dbReference type="KEGG" id="vg:77937020"/>
<dbReference type="EMBL" id="MN103543">
    <property type="protein sequence ID" value="QEM41999.1"/>
    <property type="molecule type" value="Genomic_DNA"/>
</dbReference>
<dbReference type="GeneID" id="77937020"/>
<keyword evidence="2" id="KW-1185">Reference proteome</keyword>
<sequence>MASLISYTPVERKREFDLKYKHNNNIHFVIDNSHTGNMPVVESVADGFKVICTDYQNFNMHRRDESPYWDHFYEVAGIPKSYDPEEKK</sequence>
<name>A0A5C1K874_9CAUD</name>
<accession>A0A5C1K874</accession>
<dbReference type="Proteomes" id="UP000322144">
    <property type="component" value="Segment"/>
</dbReference>
<reference evidence="1 2" key="1">
    <citation type="submission" date="2019-06" db="EMBL/GenBank/DDBJ databases">
        <title>A distant relative of Phikzvirus genus phages from a therapeutic phage collection.</title>
        <authorList>
            <person name="Hejnowicz M.S."/>
            <person name="Dabrowski K."/>
            <person name="Gawor J."/>
            <person name="Weber-Dabrowska B."/>
            <person name="Gromadka R."/>
            <person name="Lobocka M.B."/>
        </authorList>
    </citation>
    <scope>NUCLEOTIDE SEQUENCE [LARGE SCALE GENOMIC DNA]</scope>
</reference>
<dbReference type="RefSeq" id="YP_010661010.1">
    <property type="nucleotide sequence ID" value="NC_070882.1"/>
</dbReference>
<evidence type="ECO:0000313" key="1">
    <source>
        <dbReference type="EMBL" id="QEM41999.1"/>
    </source>
</evidence>
<organism evidence="1 2">
    <name type="scientific">Pseudomonas phage vB_PaeM_PS119XW</name>
    <dbReference type="NCBI Taxonomy" id="2601632"/>
    <lineage>
        <taxon>Viruses</taxon>
        <taxon>Duplodnaviria</taxon>
        <taxon>Heunggongvirae</taxon>
        <taxon>Uroviricota</taxon>
        <taxon>Caudoviricetes</taxon>
        <taxon>Chimalliviridae</taxon>
        <taxon>Pawinskivirus</taxon>
        <taxon>Pawinskivirus PS119XW</taxon>
    </lineage>
</organism>
<protein>
    <submittedName>
        <fullName evidence="1">Uncharacterized protein</fullName>
    </submittedName>
</protein>
<proteinExistence type="predicted"/>